<dbReference type="PANTHER" id="PTHR35754:SF2">
    <property type="entry name" value="ATP SYNTHASE SUBUNIT B"/>
    <property type="match status" value="1"/>
</dbReference>
<dbReference type="PANTHER" id="PTHR35754">
    <property type="entry name" value="ATP SYNTHASE SUBUNIT B"/>
    <property type="match status" value="1"/>
</dbReference>
<evidence type="ECO:0000313" key="1">
    <source>
        <dbReference type="EMBL" id="KAK4264932.1"/>
    </source>
</evidence>
<proteinExistence type="predicted"/>
<sequence length="220" mass="24984">MDELSKLEQVQSMLDFMGSGGLAKCPTNSDHQSNRFLANLMLLLIQPFGKLDMAEKCSLVCEFMPRLSATLLEEASHCLSQGGMMKEENSSEGHNPCTPLGCQQNLVGNSLQHCCDQMAYDSLLRNDDENLAMVGLDSMQDANSTLEDFCRSYFMFHGLDVSKPQSIFKYLPILSFTESYIYQVNSRLVDQVQVSFYSSMQNMWHKFLSTRHITMMSAYW</sequence>
<dbReference type="Proteomes" id="UP001293593">
    <property type="component" value="Unassembled WGS sequence"/>
</dbReference>
<name>A0AAE1J9Z2_9FABA</name>
<keyword evidence="2" id="KW-1185">Reference proteome</keyword>
<dbReference type="EMBL" id="JAWXYG010000008">
    <property type="protein sequence ID" value="KAK4264932.1"/>
    <property type="molecule type" value="Genomic_DNA"/>
</dbReference>
<accession>A0AAE1J9Z2</accession>
<dbReference type="AlphaFoldDB" id="A0AAE1J9Z2"/>
<protein>
    <submittedName>
        <fullName evidence="1">Uncharacterized protein</fullName>
    </submittedName>
</protein>
<reference evidence="1" key="1">
    <citation type="submission" date="2023-10" db="EMBL/GenBank/DDBJ databases">
        <title>Chromosome-level genome of the transformable northern wattle, Acacia crassicarpa.</title>
        <authorList>
            <person name="Massaro I."/>
            <person name="Sinha N.R."/>
            <person name="Poethig S."/>
            <person name="Leichty A.R."/>
        </authorList>
    </citation>
    <scope>NUCLEOTIDE SEQUENCE</scope>
    <source>
        <strain evidence="1">Acra3RX</strain>
        <tissue evidence="1">Leaf</tissue>
    </source>
</reference>
<gene>
    <name evidence="1" type="ORF">QN277_026047</name>
</gene>
<organism evidence="1 2">
    <name type="scientific">Acacia crassicarpa</name>
    <name type="common">northern wattle</name>
    <dbReference type="NCBI Taxonomy" id="499986"/>
    <lineage>
        <taxon>Eukaryota</taxon>
        <taxon>Viridiplantae</taxon>
        <taxon>Streptophyta</taxon>
        <taxon>Embryophyta</taxon>
        <taxon>Tracheophyta</taxon>
        <taxon>Spermatophyta</taxon>
        <taxon>Magnoliopsida</taxon>
        <taxon>eudicotyledons</taxon>
        <taxon>Gunneridae</taxon>
        <taxon>Pentapetalae</taxon>
        <taxon>rosids</taxon>
        <taxon>fabids</taxon>
        <taxon>Fabales</taxon>
        <taxon>Fabaceae</taxon>
        <taxon>Caesalpinioideae</taxon>
        <taxon>mimosoid clade</taxon>
        <taxon>Acacieae</taxon>
        <taxon>Acacia</taxon>
    </lineage>
</organism>
<evidence type="ECO:0000313" key="2">
    <source>
        <dbReference type="Proteomes" id="UP001293593"/>
    </source>
</evidence>
<comment type="caution">
    <text evidence="1">The sequence shown here is derived from an EMBL/GenBank/DDBJ whole genome shotgun (WGS) entry which is preliminary data.</text>
</comment>